<name>A0A8B8ITX2_VANTA</name>
<dbReference type="PROSITE" id="PS51730">
    <property type="entry name" value="GNAT_ATAT"/>
    <property type="match status" value="1"/>
</dbReference>
<dbReference type="HAMAP" id="MF_03130">
    <property type="entry name" value="mec17"/>
    <property type="match status" value="1"/>
</dbReference>
<keyword evidence="1 3" id="KW-0808">Transferase</keyword>
<feature type="region of interest" description="Disordered" evidence="4">
    <location>
        <begin position="299"/>
        <end position="333"/>
    </location>
</feature>
<evidence type="ECO:0000256" key="2">
    <source>
        <dbReference type="ARBA" id="ARBA00023315"/>
    </source>
</evidence>
<evidence type="ECO:0000313" key="7">
    <source>
        <dbReference type="RefSeq" id="XP_026500594.2"/>
    </source>
</evidence>
<keyword evidence="2 3" id="KW-0012">Acyltransferase</keyword>
<comment type="function">
    <text evidence="3">Specifically acetylates 'Lys-40' in alpha-tubulin on the lumenal side of microtubules. Promotes microtubule destabilization and accelerates microtubule dynamics; this activity may be independent of acetylation activity. Acetylates alpha-tubulin with a slow enzymatic rate, due to a catalytic site that is not optimized for acetyl transfer. Enters the microtubule through each end and diffuses quickly throughout the lumen of microtubules. Acetylates only long/old microtubules because of its slow acetylation rate since it does not have time to act on dynamically unstable microtubules before the enzyme is released.</text>
</comment>
<dbReference type="GO" id="GO:0019799">
    <property type="term" value="F:tubulin N-acetyltransferase activity"/>
    <property type="evidence" value="ECO:0007669"/>
    <property type="project" value="UniProtKB-UniRule"/>
</dbReference>
<evidence type="ECO:0000256" key="4">
    <source>
        <dbReference type="SAM" id="MobiDB-lite"/>
    </source>
</evidence>
<dbReference type="GeneID" id="113404063"/>
<dbReference type="InterPro" id="IPR016181">
    <property type="entry name" value="Acyl_CoA_acyltransferase"/>
</dbReference>
<dbReference type="AlphaFoldDB" id="A0A8B8ITX2"/>
<evidence type="ECO:0000259" key="5">
    <source>
        <dbReference type="PROSITE" id="PS51730"/>
    </source>
</evidence>
<dbReference type="Gene3D" id="3.40.630.30">
    <property type="match status" value="1"/>
</dbReference>
<feature type="site" description="Crucial for catalytic activity" evidence="3">
    <location>
        <position position="56"/>
    </location>
</feature>
<dbReference type="Pfam" id="PF05301">
    <property type="entry name" value="Acetyltransf_16"/>
    <property type="match status" value="1"/>
</dbReference>
<dbReference type="EC" id="2.3.1.108" evidence="3"/>
<proteinExistence type="inferred from homology"/>
<protein>
    <recommendedName>
        <fullName evidence="3">Alpha-tubulin N-acetyltransferase</fullName>
        <shortName evidence="3">Alpha-TAT</shortName>
        <shortName evidence="3">TAT</shortName>
        <ecNumber evidence="3">2.3.1.108</ecNumber>
    </recommendedName>
    <alternativeName>
        <fullName evidence="3">Acetyltransferase mec-17 homolog</fullName>
    </alternativeName>
</protein>
<sequence>MEWIAPVNEILTDKITKLNYTLIPPGFQGDVRSVRLMQDSLSKLINFLGEQSAQAQGLNKVITTAYKLRNSPTHILYLLKDFNAKGGNGDVIGLLKVGQKHLFLFDERDKVCEVEPLCVLDFYVLPDRQRHGYGKILFDHMLTDMNTSAEKLAIDGPSPKMEQFLRKNYGIERLMHQKNNFAVSPQFFAGVQQVSNKSGHTTPVATPAVGRFAAHKPVSAIATVIHGGGSGFQETNNGTTPASGGPDTEKNGGAVADLEQLVTDVHITDHKNENNEANETYDTKAEDTKPAIEELADLQKSPERPSSLKVEPVSESPAPVALSPAGSTISHRDSQLTDRGYFDVKFYHNKLW</sequence>
<feature type="binding site" evidence="3">
    <location>
        <begin position="122"/>
        <end position="135"/>
    </location>
    <ligand>
        <name>acetyl-CoA</name>
        <dbReference type="ChEBI" id="CHEBI:57288"/>
    </ligand>
</feature>
<dbReference type="PANTHER" id="PTHR12327:SF0">
    <property type="entry name" value="ALPHA-TUBULIN N-ACETYLTRANSFERASE 1"/>
    <property type="match status" value="1"/>
</dbReference>
<feature type="binding site" evidence="3">
    <location>
        <begin position="158"/>
        <end position="167"/>
    </location>
    <ligand>
        <name>acetyl-CoA</name>
        <dbReference type="ChEBI" id="CHEBI:57288"/>
    </ligand>
</feature>
<dbReference type="RefSeq" id="XP_026500594.2">
    <property type="nucleotide sequence ID" value="XM_026644809.2"/>
</dbReference>
<dbReference type="GO" id="GO:0070507">
    <property type="term" value="P:regulation of microtubule cytoskeleton organization"/>
    <property type="evidence" value="ECO:0007669"/>
    <property type="project" value="UniProtKB-UniRule"/>
</dbReference>
<evidence type="ECO:0000256" key="3">
    <source>
        <dbReference type="HAMAP-Rule" id="MF_03130"/>
    </source>
</evidence>
<comment type="catalytic activity">
    <reaction evidence="3">
        <text>L-lysyl-[alpha-tubulin] + acetyl-CoA = N(6)-acetyl-L-lysyl-[alpha-tubulin] + CoA + H(+)</text>
        <dbReference type="Rhea" id="RHEA:15277"/>
        <dbReference type="Rhea" id="RHEA-COMP:11278"/>
        <dbReference type="Rhea" id="RHEA-COMP:11279"/>
        <dbReference type="ChEBI" id="CHEBI:15378"/>
        <dbReference type="ChEBI" id="CHEBI:29969"/>
        <dbReference type="ChEBI" id="CHEBI:57287"/>
        <dbReference type="ChEBI" id="CHEBI:57288"/>
        <dbReference type="ChEBI" id="CHEBI:61930"/>
        <dbReference type="EC" id="2.3.1.108"/>
    </reaction>
</comment>
<feature type="domain" description="N-acetyltransferase" evidence="5">
    <location>
        <begin position="1"/>
        <end position="188"/>
    </location>
</feature>
<dbReference type="GO" id="GO:0048666">
    <property type="term" value="P:neuron development"/>
    <property type="evidence" value="ECO:0007669"/>
    <property type="project" value="UniProtKB-UniRule"/>
</dbReference>
<dbReference type="InterPro" id="IPR007965">
    <property type="entry name" value="GNAT_ATAT"/>
</dbReference>
<dbReference type="InterPro" id="IPR038746">
    <property type="entry name" value="Atat"/>
</dbReference>
<evidence type="ECO:0000256" key="1">
    <source>
        <dbReference type="ARBA" id="ARBA00022679"/>
    </source>
</evidence>
<organism evidence="6 7">
    <name type="scientific">Vanessa tameamea</name>
    <name type="common">Kamehameha butterfly</name>
    <dbReference type="NCBI Taxonomy" id="334116"/>
    <lineage>
        <taxon>Eukaryota</taxon>
        <taxon>Metazoa</taxon>
        <taxon>Ecdysozoa</taxon>
        <taxon>Arthropoda</taxon>
        <taxon>Hexapoda</taxon>
        <taxon>Insecta</taxon>
        <taxon>Pterygota</taxon>
        <taxon>Neoptera</taxon>
        <taxon>Endopterygota</taxon>
        <taxon>Lepidoptera</taxon>
        <taxon>Glossata</taxon>
        <taxon>Ditrysia</taxon>
        <taxon>Papilionoidea</taxon>
        <taxon>Nymphalidae</taxon>
        <taxon>Nymphalinae</taxon>
        <taxon>Vanessa</taxon>
    </lineage>
</organism>
<dbReference type="SUPFAM" id="SSF55729">
    <property type="entry name" value="Acyl-CoA N-acyltransferases (Nat)"/>
    <property type="match status" value="1"/>
</dbReference>
<dbReference type="GO" id="GO:0005874">
    <property type="term" value="C:microtubule"/>
    <property type="evidence" value="ECO:0007669"/>
    <property type="project" value="InterPro"/>
</dbReference>
<dbReference type="Proteomes" id="UP001652626">
    <property type="component" value="Chromosome Z"/>
</dbReference>
<dbReference type="PANTHER" id="PTHR12327">
    <property type="entry name" value="ALPHA-TUBULIN N-ACETYLTRANSFERASE 1"/>
    <property type="match status" value="1"/>
</dbReference>
<evidence type="ECO:0000313" key="6">
    <source>
        <dbReference type="Proteomes" id="UP001652626"/>
    </source>
</evidence>
<dbReference type="CDD" id="cd04301">
    <property type="entry name" value="NAT_SF"/>
    <property type="match status" value="1"/>
</dbReference>
<comment type="similarity">
    <text evidence="3">Belongs to the acetyltransferase ATAT1 family.</text>
</comment>
<gene>
    <name evidence="7" type="primary">LOC113404063</name>
</gene>
<reference evidence="7" key="1">
    <citation type="submission" date="2025-08" db="UniProtKB">
        <authorList>
            <consortium name="RefSeq"/>
        </authorList>
    </citation>
    <scope>IDENTIFICATION</scope>
    <source>
        <tissue evidence="7">Whole body</tissue>
    </source>
</reference>
<keyword evidence="6" id="KW-1185">Reference proteome</keyword>
<feature type="compositionally biased region" description="Polar residues" evidence="4">
    <location>
        <begin position="232"/>
        <end position="242"/>
    </location>
</feature>
<accession>A0A8B8ITX2</accession>
<feature type="region of interest" description="Disordered" evidence="4">
    <location>
        <begin position="229"/>
        <end position="248"/>
    </location>
</feature>